<dbReference type="EMBL" id="CP045700">
    <property type="protein sequence ID" value="QGA66880.1"/>
    <property type="molecule type" value="Genomic_DNA"/>
</dbReference>
<protein>
    <recommendedName>
        <fullName evidence="3">Calcium-binding protein</fullName>
    </recommendedName>
</protein>
<evidence type="ECO:0000313" key="2">
    <source>
        <dbReference type="Proteomes" id="UP000348942"/>
    </source>
</evidence>
<keyword evidence="2" id="KW-1185">Reference proteome</keyword>
<reference evidence="1 2" key="1">
    <citation type="submission" date="2019-10" db="EMBL/GenBank/DDBJ databases">
        <title>Vibrio sp. nov., isolated from Coralline algae surface.</title>
        <authorList>
            <person name="Geng Y."/>
            <person name="Zhang X."/>
        </authorList>
    </citation>
    <scope>NUCLEOTIDE SEQUENCE [LARGE SCALE GENOMIC DNA]</scope>
    <source>
        <strain evidence="1 2">SM1977</strain>
    </source>
</reference>
<sequence>MLKKLIFIALVALAVWQFYNPSIEPEISKAKPTIASFFDMDTHSSNRRSHTKPHGIFECDNRQLCTEMTTQAEAAYFYQHCPNQKIALDPDGTPCGKYFE</sequence>
<dbReference type="AlphaFoldDB" id="A0A5Q0TIY8"/>
<gene>
    <name evidence="1" type="ORF">GFB47_16020</name>
</gene>
<dbReference type="RefSeq" id="WP_153448969.1">
    <property type="nucleotide sequence ID" value="NZ_CP045700.1"/>
</dbReference>
<proteinExistence type="predicted"/>
<organism evidence="1 2">
    <name type="scientific">Vibrio algicola</name>
    <dbReference type="NCBI Taxonomy" id="2662262"/>
    <lineage>
        <taxon>Bacteria</taxon>
        <taxon>Pseudomonadati</taxon>
        <taxon>Pseudomonadota</taxon>
        <taxon>Gammaproteobacteria</taxon>
        <taxon>Vibrionales</taxon>
        <taxon>Vibrionaceae</taxon>
        <taxon>Vibrio</taxon>
    </lineage>
</organism>
<name>A0A5Q0TIY8_9VIBR</name>
<accession>A0A5Q0TIY8</accession>
<evidence type="ECO:0008006" key="3">
    <source>
        <dbReference type="Google" id="ProtNLM"/>
    </source>
</evidence>
<evidence type="ECO:0000313" key="1">
    <source>
        <dbReference type="EMBL" id="QGA66880.1"/>
    </source>
</evidence>
<dbReference type="Proteomes" id="UP000348942">
    <property type="component" value="Chromosome 2"/>
</dbReference>